<dbReference type="GeneID" id="115034891"/>
<proteinExistence type="predicted"/>
<dbReference type="KEGG" id="api:115034891"/>
<organism evidence="1 2">
    <name type="scientific">Acyrthosiphon pisum</name>
    <name type="common">Pea aphid</name>
    <dbReference type="NCBI Taxonomy" id="7029"/>
    <lineage>
        <taxon>Eukaryota</taxon>
        <taxon>Metazoa</taxon>
        <taxon>Ecdysozoa</taxon>
        <taxon>Arthropoda</taxon>
        <taxon>Hexapoda</taxon>
        <taxon>Insecta</taxon>
        <taxon>Pterygota</taxon>
        <taxon>Neoptera</taxon>
        <taxon>Paraneoptera</taxon>
        <taxon>Hemiptera</taxon>
        <taxon>Sternorrhyncha</taxon>
        <taxon>Aphidomorpha</taxon>
        <taxon>Aphidoidea</taxon>
        <taxon>Aphididae</taxon>
        <taxon>Macrosiphini</taxon>
        <taxon>Acyrthosiphon</taxon>
    </lineage>
</organism>
<dbReference type="EnsemblMetazoa" id="XM_029492403.1">
    <property type="protein sequence ID" value="XP_029348263.1"/>
    <property type="gene ID" value="LOC115034891"/>
</dbReference>
<reference evidence="2" key="1">
    <citation type="submission" date="2010-06" db="EMBL/GenBank/DDBJ databases">
        <authorList>
            <person name="Jiang H."/>
            <person name="Abraham K."/>
            <person name="Ali S."/>
            <person name="Alsbrooks S.L."/>
            <person name="Anim B.N."/>
            <person name="Anosike U.S."/>
            <person name="Attaway T."/>
            <person name="Bandaranaike D.P."/>
            <person name="Battles P.K."/>
            <person name="Bell S.N."/>
            <person name="Bell A.V."/>
            <person name="Beltran B."/>
            <person name="Bickham C."/>
            <person name="Bustamante Y."/>
            <person name="Caleb T."/>
            <person name="Canada A."/>
            <person name="Cardenas V."/>
            <person name="Carter K."/>
            <person name="Chacko J."/>
            <person name="Chandrabose M.N."/>
            <person name="Chavez D."/>
            <person name="Chavez A."/>
            <person name="Chen L."/>
            <person name="Chu H.-S."/>
            <person name="Claassen K.J."/>
            <person name="Cockrell R."/>
            <person name="Collins M."/>
            <person name="Cooper J.A."/>
            <person name="Cree A."/>
            <person name="Curry S.M."/>
            <person name="Da Y."/>
            <person name="Dao M.D."/>
            <person name="Das B."/>
            <person name="Davila M.-L."/>
            <person name="Davy-Carroll L."/>
            <person name="Denson S."/>
            <person name="Dinh H."/>
            <person name="Ebong V.E."/>
            <person name="Edwards J.R."/>
            <person name="Egan A."/>
            <person name="El-Daye J."/>
            <person name="Escobedo L."/>
            <person name="Fernandez S."/>
            <person name="Fernando P.R."/>
            <person name="Flagg N."/>
            <person name="Forbes L.D."/>
            <person name="Fowler R.G."/>
            <person name="Fu Q."/>
            <person name="Gabisi R.A."/>
            <person name="Ganer J."/>
            <person name="Garbino Pronczuk A."/>
            <person name="Garcia R.M."/>
            <person name="Garner T."/>
            <person name="Garrett T.E."/>
            <person name="Gonzalez D.A."/>
            <person name="Hamid H."/>
            <person name="Hawkins E.S."/>
            <person name="Hirani K."/>
            <person name="Hogues M.E."/>
            <person name="Hollins B."/>
            <person name="Hsiao C.-H."/>
            <person name="Jabil R."/>
            <person name="James M.L."/>
            <person name="Jhangiani S.N."/>
            <person name="Johnson B."/>
            <person name="Johnson Q."/>
            <person name="Joshi V."/>
            <person name="Kalu J.B."/>
            <person name="Kam C."/>
            <person name="Kashfia A."/>
            <person name="Keebler J."/>
            <person name="Kisamo H."/>
            <person name="Kovar C.L."/>
            <person name="Lago L.A."/>
            <person name="Lai C.-Y."/>
            <person name="Laidlaw J."/>
            <person name="Lara F."/>
            <person name="Le T.-K."/>
            <person name="Lee S.L."/>
            <person name="Legall F.H."/>
            <person name="Lemon S.J."/>
            <person name="Lewis L.R."/>
            <person name="Li B."/>
            <person name="Liu Y."/>
            <person name="Liu Y.-S."/>
            <person name="Lopez J."/>
            <person name="Lozado R.J."/>
            <person name="Lu J."/>
            <person name="Madu R.C."/>
            <person name="Maheshwari M."/>
            <person name="Maheshwari R."/>
            <person name="Malloy K."/>
            <person name="Martinez E."/>
            <person name="Mathew T."/>
            <person name="Mercado I.C."/>
            <person name="Mercado C."/>
            <person name="Meyer B."/>
            <person name="Montgomery K."/>
            <person name="Morgan M.B."/>
            <person name="Munidasa M."/>
            <person name="Nazareth L.V."/>
            <person name="Nelson J."/>
            <person name="Ng B.M."/>
            <person name="Nguyen N.B."/>
            <person name="Nguyen P.Q."/>
            <person name="Nguyen T."/>
            <person name="Obregon M."/>
            <person name="Okwuonu G.O."/>
            <person name="Onwere C.G."/>
            <person name="Orozco G."/>
            <person name="Parra A."/>
            <person name="Patel S."/>
            <person name="Patil S."/>
            <person name="Perez A."/>
            <person name="Perez Y."/>
            <person name="Pham C."/>
            <person name="Primus E.L."/>
            <person name="Pu L.-L."/>
            <person name="Puazo M."/>
            <person name="Qin X."/>
            <person name="Quiroz J.B."/>
            <person name="Reese J."/>
            <person name="Richards S."/>
            <person name="Rives C.M."/>
            <person name="Robberts R."/>
            <person name="Ruiz S.J."/>
            <person name="Ruiz M.J."/>
            <person name="Santibanez J."/>
            <person name="Schneider B.W."/>
            <person name="Sisson I."/>
            <person name="Smith M."/>
            <person name="Sodergren E."/>
            <person name="Song X.-Z."/>
            <person name="Song B.B."/>
            <person name="Summersgill H."/>
            <person name="Thelus R."/>
            <person name="Thornton R.D."/>
            <person name="Trejos Z.Y."/>
            <person name="Usmani K."/>
            <person name="Vattathil S."/>
            <person name="Villasana D."/>
            <person name="Walker D.L."/>
            <person name="Wang S."/>
            <person name="Wang K."/>
            <person name="White C.S."/>
            <person name="Williams A.C."/>
            <person name="Williamson J."/>
            <person name="Wilson K."/>
            <person name="Woghiren I.O."/>
            <person name="Woodworth J.R."/>
            <person name="Worley K.C."/>
            <person name="Wright R.A."/>
            <person name="Wu W."/>
            <person name="Young L."/>
            <person name="Zhang L."/>
            <person name="Zhang J."/>
            <person name="Zhu Y."/>
            <person name="Muzny D.M."/>
            <person name="Weinstock G."/>
            <person name="Gibbs R.A."/>
        </authorList>
    </citation>
    <scope>NUCLEOTIDE SEQUENCE [LARGE SCALE GENOMIC DNA]</scope>
    <source>
        <strain evidence="2">LSR1</strain>
    </source>
</reference>
<evidence type="ECO:0000313" key="1">
    <source>
        <dbReference type="EnsemblMetazoa" id="XP_029348263.1"/>
    </source>
</evidence>
<protein>
    <submittedName>
        <fullName evidence="1">Uncharacterized protein</fullName>
    </submittedName>
</protein>
<sequence>MYCFKPFDFMSTDALGNHIANTYSYCKYFCQYCLYRAYTASHVLVHEFIIHGEKKPSILRLKDRRDNSDEIVKVVYVCNIGRVQFMSNHYFKVLMIGGVVDQHFVG</sequence>
<evidence type="ECO:0000313" key="2">
    <source>
        <dbReference type="Proteomes" id="UP000007819"/>
    </source>
</evidence>
<keyword evidence="2" id="KW-1185">Reference proteome</keyword>
<dbReference type="OrthoDB" id="6625125at2759"/>
<name>A0A8R2NXM8_ACYPI</name>
<dbReference type="AlphaFoldDB" id="A0A8R2NXM8"/>
<accession>A0A8R2NXM8</accession>
<reference evidence="1" key="2">
    <citation type="submission" date="2022-06" db="UniProtKB">
        <authorList>
            <consortium name="EnsemblMetazoa"/>
        </authorList>
    </citation>
    <scope>IDENTIFICATION</scope>
</reference>
<dbReference type="Proteomes" id="UP000007819">
    <property type="component" value="Unassembled WGS sequence"/>
</dbReference>
<dbReference type="RefSeq" id="XP_029348263.1">
    <property type="nucleotide sequence ID" value="XM_029492403.1"/>
</dbReference>